<organism evidence="2 3">
    <name type="scientific">Sphingobium xenophagum</name>
    <dbReference type="NCBI Taxonomy" id="121428"/>
    <lineage>
        <taxon>Bacteria</taxon>
        <taxon>Pseudomonadati</taxon>
        <taxon>Pseudomonadota</taxon>
        <taxon>Alphaproteobacteria</taxon>
        <taxon>Sphingomonadales</taxon>
        <taxon>Sphingomonadaceae</taxon>
        <taxon>Sphingobium</taxon>
    </lineage>
</organism>
<proteinExistence type="predicted"/>
<reference evidence="2 3" key="1">
    <citation type="submission" date="2023-07" db="EMBL/GenBank/DDBJ databases">
        <title>Sorghum-associated microbial communities from plants grown in Nebraska, USA.</title>
        <authorList>
            <person name="Schachtman D."/>
        </authorList>
    </citation>
    <scope>NUCLEOTIDE SEQUENCE [LARGE SCALE GENOMIC DNA]</scope>
    <source>
        <strain evidence="2 3">4256</strain>
    </source>
</reference>
<feature type="chain" id="PRO_5045056282" description="PepSY domain-containing protein" evidence="1">
    <location>
        <begin position="21"/>
        <end position="108"/>
    </location>
</feature>
<comment type="caution">
    <text evidence="2">The sequence shown here is derived from an EMBL/GenBank/DDBJ whole genome shotgun (WGS) entry which is preliminary data.</text>
</comment>
<dbReference type="PROSITE" id="PS51257">
    <property type="entry name" value="PROKAR_LIPOPROTEIN"/>
    <property type="match status" value="1"/>
</dbReference>
<evidence type="ECO:0000313" key="3">
    <source>
        <dbReference type="Proteomes" id="UP001267638"/>
    </source>
</evidence>
<evidence type="ECO:0008006" key="4">
    <source>
        <dbReference type="Google" id="ProtNLM"/>
    </source>
</evidence>
<keyword evidence="1" id="KW-0732">Signal</keyword>
<name>A0ABU1X442_SPHXE</name>
<evidence type="ECO:0000256" key="1">
    <source>
        <dbReference type="SAM" id="SignalP"/>
    </source>
</evidence>
<feature type="signal peptide" evidence="1">
    <location>
        <begin position="1"/>
        <end position="20"/>
    </location>
</feature>
<gene>
    <name evidence="2" type="ORF">J2W40_003176</name>
</gene>
<dbReference type="RefSeq" id="WP_310226524.1">
    <property type="nucleotide sequence ID" value="NZ_JAVDWV010000015.1"/>
</dbReference>
<accession>A0ABU1X442</accession>
<protein>
    <recommendedName>
        <fullName evidence="4">PepSY domain-containing protein</fullName>
    </recommendedName>
</protein>
<sequence>MRTMIMIVAALGLASCGGNDAPTAAANNQAMPETGAAAQVAQLDEAQRNGVLERAIRASGAACPVVSESVRTEVRKGVMGWKAQCDNDSAHLIEITSDGTGRVTSRRD</sequence>
<evidence type="ECO:0000313" key="2">
    <source>
        <dbReference type="EMBL" id="MDR7156335.1"/>
    </source>
</evidence>
<dbReference type="Proteomes" id="UP001267638">
    <property type="component" value="Unassembled WGS sequence"/>
</dbReference>
<dbReference type="EMBL" id="JAVDWV010000015">
    <property type="protein sequence ID" value="MDR7156335.1"/>
    <property type="molecule type" value="Genomic_DNA"/>
</dbReference>
<keyword evidence="3" id="KW-1185">Reference proteome</keyword>